<proteinExistence type="predicted"/>
<dbReference type="InterPro" id="IPR052805">
    <property type="entry name" value="GEF_Ubiquitin-Prot_Reg"/>
</dbReference>
<reference evidence="2 3" key="1">
    <citation type="journal article" date="2018" name="Sci. Rep.">
        <title>Genomic signatures of local adaptation to the degree of environmental predictability in rotifers.</title>
        <authorList>
            <person name="Franch-Gras L."/>
            <person name="Hahn C."/>
            <person name="Garcia-Roger E.M."/>
            <person name="Carmona M.J."/>
            <person name="Serra M."/>
            <person name="Gomez A."/>
        </authorList>
    </citation>
    <scope>NUCLEOTIDE SEQUENCE [LARGE SCALE GENOMIC DNA]</scope>
    <source>
        <strain evidence="2">HYR1</strain>
    </source>
</reference>
<dbReference type="PANTHER" id="PTHR46857">
    <property type="entry name" value="EPITHELIAL CELL-TRANSFORMING SEQUENCE 2 ONCOGENE-LIKE"/>
    <property type="match status" value="1"/>
</dbReference>
<sequence length="313" mass="36766">MNEISFKELSLINKSLSGSKTNLSSKSEFMIKTKINDPKVKASKSNENRVPFYPPGVSVSHKSLKKTIHDNNLVPYENERSTLYSTWTPLSDEKSNQKLFEERKQLFLKWFETWNDGQRRQAIVEMLMACKPKQLFATREALDKISPVYHIDFTRILPRVICLYIFSFLDPRSLSRCAQVCWYWKMLAESDQLWMPKCLRFGWNLNYIPNSFESGIWKQFYIENIKALQYVPVKKPSSPTSMERSEINLEDLTYGKFGFNKFIKNAVANSKRPIKPSGLKNPPWKANNSNPNHFYRFNYLDDEEKNKKKNLVL</sequence>
<accession>A0A3M7SX88</accession>
<dbReference type="Pfam" id="PF12937">
    <property type="entry name" value="F-box-like"/>
    <property type="match status" value="1"/>
</dbReference>
<dbReference type="InterPro" id="IPR001810">
    <property type="entry name" value="F-box_dom"/>
</dbReference>
<dbReference type="AlphaFoldDB" id="A0A3M7SX88"/>
<comment type="caution">
    <text evidence="2">The sequence shown here is derived from an EMBL/GenBank/DDBJ whole genome shotgun (WGS) entry which is preliminary data.</text>
</comment>
<dbReference type="PROSITE" id="PS50181">
    <property type="entry name" value="FBOX"/>
    <property type="match status" value="1"/>
</dbReference>
<dbReference type="PANTHER" id="PTHR46857:SF2">
    <property type="entry name" value="F-BOX ONLY PROTEIN 16"/>
    <property type="match status" value="1"/>
</dbReference>
<keyword evidence="3" id="KW-1185">Reference proteome</keyword>
<dbReference type="OrthoDB" id="10257471at2759"/>
<dbReference type="SUPFAM" id="SSF81383">
    <property type="entry name" value="F-box domain"/>
    <property type="match status" value="1"/>
</dbReference>
<dbReference type="Gene3D" id="1.20.1280.50">
    <property type="match status" value="1"/>
</dbReference>
<dbReference type="CDD" id="cd22172">
    <property type="entry name" value="F-box_FBXO16"/>
    <property type="match status" value="1"/>
</dbReference>
<feature type="domain" description="F-box" evidence="1">
    <location>
        <begin position="151"/>
        <end position="197"/>
    </location>
</feature>
<dbReference type="STRING" id="10195.A0A3M7SX88"/>
<dbReference type="EMBL" id="REGN01000642">
    <property type="protein sequence ID" value="RNA40424.1"/>
    <property type="molecule type" value="Genomic_DNA"/>
</dbReference>
<gene>
    <name evidence="2" type="ORF">BpHYR1_013642</name>
</gene>
<evidence type="ECO:0000259" key="1">
    <source>
        <dbReference type="PROSITE" id="PS50181"/>
    </source>
</evidence>
<evidence type="ECO:0000313" key="3">
    <source>
        <dbReference type="Proteomes" id="UP000276133"/>
    </source>
</evidence>
<name>A0A3M7SX88_BRAPC</name>
<evidence type="ECO:0000313" key="2">
    <source>
        <dbReference type="EMBL" id="RNA40424.1"/>
    </source>
</evidence>
<dbReference type="Proteomes" id="UP000276133">
    <property type="component" value="Unassembled WGS sequence"/>
</dbReference>
<protein>
    <submittedName>
        <fullName evidence="2">F-box only 16</fullName>
    </submittedName>
</protein>
<organism evidence="2 3">
    <name type="scientific">Brachionus plicatilis</name>
    <name type="common">Marine rotifer</name>
    <name type="synonym">Brachionus muelleri</name>
    <dbReference type="NCBI Taxonomy" id="10195"/>
    <lineage>
        <taxon>Eukaryota</taxon>
        <taxon>Metazoa</taxon>
        <taxon>Spiralia</taxon>
        <taxon>Gnathifera</taxon>
        <taxon>Rotifera</taxon>
        <taxon>Eurotatoria</taxon>
        <taxon>Monogononta</taxon>
        <taxon>Pseudotrocha</taxon>
        <taxon>Ploima</taxon>
        <taxon>Brachionidae</taxon>
        <taxon>Brachionus</taxon>
    </lineage>
</organism>
<dbReference type="InterPro" id="IPR036047">
    <property type="entry name" value="F-box-like_dom_sf"/>
</dbReference>